<dbReference type="EMBL" id="JBHULX010000048">
    <property type="protein sequence ID" value="MFD2593625.1"/>
    <property type="molecule type" value="Genomic_DNA"/>
</dbReference>
<dbReference type="InterPro" id="IPR002711">
    <property type="entry name" value="HNH"/>
</dbReference>
<dbReference type="Pfam" id="PF01844">
    <property type="entry name" value="HNH"/>
    <property type="match status" value="1"/>
</dbReference>
<dbReference type="GO" id="GO:0004519">
    <property type="term" value="F:endonuclease activity"/>
    <property type="evidence" value="ECO:0007669"/>
    <property type="project" value="UniProtKB-KW"/>
</dbReference>
<organism evidence="2 3">
    <name type="scientific">Aquimarina hainanensis</name>
    <dbReference type="NCBI Taxonomy" id="1578017"/>
    <lineage>
        <taxon>Bacteria</taxon>
        <taxon>Pseudomonadati</taxon>
        <taxon>Bacteroidota</taxon>
        <taxon>Flavobacteriia</taxon>
        <taxon>Flavobacteriales</taxon>
        <taxon>Flavobacteriaceae</taxon>
        <taxon>Aquimarina</taxon>
    </lineage>
</organism>
<comment type="caution">
    <text evidence="2">The sequence shown here is derived from an EMBL/GenBank/DDBJ whole genome shotgun (WGS) entry which is preliminary data.</text>
</comment>
<gene>
    <name evidence="2" type="ORF">ACFSTE_22495</name>
</gene>
<keyword evidence="2" id="KW-0378">Hydrolase</keyword>
<sequence>MKPPKWHRDEIILALDLYHSIEPREMDSKNPKVIEVSEILNKLPIHTERIDSLKFRNPNGVSMKLNNFKAIDPKYEGKGMDRYSKLDEEVFFEFQNNTDGLKRIAEQIKKTISDSELTENLYRIGDDDEEEQLKVKEGKVIYKLHKHRERNPKLNKKKKENYLKKYRKLDCEICGFDFYEIYGELGKGFMECHHKTPLSEIEGESLTSINDLALVCANCHRMLHRELDSLSVDELKKIIKNGS</sequence>
<keyword evidence="3" id="KW-1185">Reference proteome</keyword>
<dbReference type="InterPro" id="IPR003615">
    <property type="entry name" value="HNH_nuc"/>
</dbReference>
<protein>
    <submittedName>
        <fullName evidence="2">HNH endonuclease</fullName>
    </submittedName>
</protein>
<evidence type="ECO:0000313" key="3">
    <source>
        <dbReference type="Proteomes" id="UP001597459"/>
    </source>
</evidence>
<dbReference type="RefSeq" id="WP_378298407.1">
    <property type="nucleotide sequence ID" value="NZ_JBHULX010000048.1"/>
</dbReference>
<evidence type="ECO:0000313" key="2">
    <source>
        <dbReference type="EMBL" id="MFD2593625.1"/>
    </source>
</evidence>
<dbReference type="Gene3D" id="1.10.30.50">
    <property type="match status" value="1"/>
</dbReference>
<evidence type="ECO:0000259" key="1">
    <source>
        <dbReference type="Pfam" id="PF01844"/>
    </source>
</evidence>
<name>A0ABW5NGU4_9FLAO</name>
<proteinExistence type="predicted"/>
<reference evidence="3" key="1">
    <citation type="journal article" date="2019" name="Int. J. Syst. Evol. Microbiol.">
        <title>The Global Catalogue of Microorganisms (GCM) 10K type strain sequencing project: providing services to taxonomists for standard genome sequencing and annotation.</title>
        <authorList>
            <consortium name="The Broad Institute Genomics Platform"/>
            <consortium name="The Broad Institute Genome Sequencing Center for Infectious Disease"/>
            <person name="Wu L."/>
            <person name="Ma J."/>
        </authorList>
    </citation>
    <scope>NUCLEOTIDE SEQUENCE [LARGE SCALE GENOMIC DNA]</scope>
    <source>
        <strain evidence="3">KCTC 42423</strain>
    </source>
</reference>
<feature type="domain" description="HNH" evidence="1">
    <location>
        <begin position="171"/>
        <end position="226"/>
    </location>
</feature>
<keyword evidence="2" id="KW-0255">Endonuclease</keyword>
<dbReference type="Proteomes" id="UP001597459">
    <property type="component" value="Unassembled WGS sequence"/>
</dbReference>
<dbReference type="CDD" id="cd00085">
    <property type="entry name" value="HNHc"/>
    <property type="match status" value="1"/>
</dbReference>
<keyword evidence="2" id="KW-0540">Nuclease</keyword>
<accession>A0ABW5NGU4</accession>